<gene>
    <name evidence="2" type="ORF">JEQ17_47095</name>
</gene>
<evidence type="ECO:0000259" key="1">
    <source>
        <dbReference type="Pfam" id="PF13613"/>
    </source>
</evidence>
<reference evidence="2 3" key="1">
    <citation type="submission" date="2020-12" db="EMBL/GenBank/DDBJ databases">
        <title>A novel species.</title>
        <authorList>
            <person name="Li K."/>
        </authorList>
    </citation>
    <scope>NUCLEOTIDE SEQUENCE [LARGE SCALE GENOMIC DNA]</scope>
    <source>
        <strain evidence="2 3">ZYC-3</strain>
    </source>
</reference>
<dbReference type="AlphaFoldDB" id="A0A7T7L4C7"/>
<keyword evidence="3" id="KW-1185">Reference proteome</keyword>
<dbReference type="Pfam" id="PF13613">
    <property type="entry name" value="HTH_Tnp_4"/>
    <property type="match status" value="1"/>
</dbReference>
<sequence length="87" mass="9927">MLLVAMYWRTNLTMRHLAPLFGMSKSAADRVIDDFGPRLAVHPRQEPQAGVATTEVLRCRPSGSRRRGLGFAVSFRRRRRPFGRGCR</sequence>
<protein>
    <submittedName>
        <fullName evidence="2">Transposase family protein</fullName>
    </submittedName>
</protein>
<name>A0A7T7L4C7_9ACTN</name>
<evidence type="ECO:0000313" key="3">
    <source>
        <dbReference type="Proteomes" id="UP000595636"/>
    </source>
</evidence>
<dbReference type="EMBL" id="CP066831">
    <property type="protein sequence ID" value="QQM46248.1"/>
    <property type="molecule type" value="Genomic_DNA"/>
</dbReference>
<organism evidence="2 3">
    <name type="scientific">Streptomyces liliifuscus</name>
    <dbReference type="NCBI Taxonomy" id="2797636"/>
    <lineage>
        <taxon>Bacteria</taxon>
        <taxon>Bacillati</taxon>
        <taxon>Actinomycetota</taxon>
        <taxon>Actinomycetes</taxon>
        <taxon>Kitasatosporales</taxon>
        <taxon>Streptomycetaceae</taxon>
        <taxon>Streptomyces</taxon>
    </lineage>
</organism>
<dbReference type="InterPro" id="IPR027805">
    <property type="entry name" value="Transposase_HTH_dom"/>
</dbReference>
<feature type="domain" description="Transposase Helix-turn-helix" evidence="1">
    <location>
        <begin position="1"/>
        <end position="43"/>
    </location>
</feature>
<proteinExistence type="predicted"/>
<dbReference type="Proteomes" id="UP000595636">
    <property type="component" value="Chromosome"/>
</dbReference>
<evidence type="ECO:0000313" key="2">
    <source>
        <dbReference type="EMBL" id="QQM46248.1"/>
    </source>
</evidence>
<dbReference type="KEGG" id="slf:JEQ17_47095"/>
<accession>A0A7T7L4C7</accession>